<dbReference type="Gene3D" id="3.30.70.330">
    <property type="match status" value="1"/>
</dbReference>
<dbReference type="PANTHER" id="PTHR18806">
    <property type="entry name" value="RBM25 PROTEIN"/>
    <property type="match status" value="1"/>
</dbReference>
<feature type="compositionally biased region" description="Basic and acidic residues" evidence="2">
    <location>
        <begin position="261"/>
        <end position="274"/>
    </location>
</feature>
<dbReference type="InterPro" id="IPR052768">
    <property type="entry name" value="RBM25"/>
</dbReference>
<feature type="compositionally biased region" description="Low complexity" evidence="2">
    <location>
        <begin position="278"/>
        <end position="289"/>
    </location>
</feature>
<feature type="region of interest" description="Disordered" evidence="2">
    <location>
        <begin position="261"/>
        <end position="298"/>
    </location>
</feature>
<evidence type="ECO:0000313" key="4">
    <source>
        <dbReference type="EMBL" id="KAK5280321.1"/>
    </source>
</evidence>
<dbReference type="SMART" id="SM00360">
    <property type="entry name" value="RRM"/>
    <property type="match status" value="1"/>
</dbReference>
<feature type="non-terminal residue" evidence="4">
    <location>
        <position position="298"/>
    </location>
</feature>
<feature type="compositionally biased region" description="Low complexity" evidence="2">
    <location>
        <begin position="13"/>
        <end position="23"/>
    </location>
</feature>
<dbReference type="InterPro" id="IPR000504">
    <property type="entry name" value="RRM_dom"/>
</dbReference>
<dbReference type="SUPFAM" id="SSF54928">
    <property type="entry name" value="RNA-binding domain, RBD"/>
    <property type="match status" value="1"/>
</dbReference>
<reference evidence="4 5" key="1">
    <citation type="submission" date="2023-08" db="EMBL/GenBank/DDBJ databases">
        <title>Black Yeasts Isolated from many extreme environments.</title>
        <authorList>
            <person name="Coleine C."/>
            <person name="Stajich J.E."/>
            <person name="Selbmann L."/>
        </authorList>
    </citation>
    <scope>NUCLEOTIDE SEQUENCE [LARGE SCALE GENOMIC DNA]</scope>
    <source>
        <strain evidence="4 5">CCFEE 536</strain>
    </source>
</reference>
<dbReference type="Pfam" id="PF00076">
    <property type="entry name" value="RRM_1"/>
    <property type="match status" value="1"/>
</dbReference>
<dbReference type="PROSITE" id="PS50102">
    <property type="entry name" value="RRM"/>
    <property type="match status" value="1"/>
</dbReference>
<dbReference type="PANTHER" id="PTHR18806:SF4">
    <property type="entry name" value="RNA-BINDING PROTEIN 25"/>
    <property type="match status" value="1"/>
</dbReference>
<feature type="region of interest" description="Disordered" evidence="2">
    <location>
        <begin position="188"/>
        <end position="210"/>
    </location>
</feature>
<feature type="domain" description="RRM" evidence="3">
    <location>
        <begin position="52"/>
        <end position="129"/>
    </location>
</feature>
<dbReference type="InterPro" id="IPR012677">
    <property type="entry name" value="Nucleotide-bd_a/b_plait_sf"/>
</dbReference>
<dbReference type="Proteomes" id="UP001357485">
    <property type="component" value="Unassembled WGS sequence"/>
</dbReference>
<keyword evidence="1" id="KW-0694">RNA-binding</keyword>
<keyword evidence="5" id="KW-1185">Reference proteome</keyword>
<accession>A0ABR0M4J5</accession>
<evidence type="ECO:0000256" key="1">
    <source>
        <dbReference type="PROSITE-ProRule" id="PRU00176"/>
    </source>
</evidence>
<organism evidence="4 5">
    <name type="scientific">Cryomyces antarcticus</name>
    <dbReference type="NCBI Taxonomy" id="329879"/>
    <lineage>
        <taxon>Eukaryota</taxon>
        <taxon>Fungi</taxon>
        <taxon>Dikarya</taxon>
        <taxon>Ascomycota</taxon>
        <taxon>Pezizomycotina</taxon>
        <taxon>Dothideomycetes</taxon>
        <taxon>Dothideomycetes incertae sedis</taxon>
        <taxon>Cryomyces</taxon>
    </lineage>
</organism>
<gene>
    <name evidence="4" type="ORF">LTR16_007009</name>
</gene>
<proteinExistence type="predicted"/>
<evidence type="ECO:0000313" key="5">
    <source>
        <dbReference type="Proteomes" id="UP001357485"/>
    </source>
</evidence>
<sequence length="298" mass="32879">MDDRRKDSNAEPLGGRRNLGLGNDYRGTDQQRQQLRESMLALQPPTREEIARTIFVGGITEGVSDEGLERILRTAGNLRRWTRATDADGKACKFGFAEYEDVESLETAKEILGDVQVPLKKPEIDGAKKEEGEEKPIQKTKLLVVVDENSLNYIEEWKGRRGDDDPATAQFRLDSAKEALSQVLSALERPAAPATNGHIDRDGDISMQDNDALKSDGAEVITIPLTVEDELSDIPAEMRETVAGEIAAFRDRSIRRDRERLAEEERMEAAERARSMRSRLSPPISAPSGPAGGANGIP</sequence>
<dbReference type="EMBL" id="JAVRRA010001422">
    <property type="protein sequence ID" value="KAK5280321.1"/>
    <property type="molecule type" value="Genomic_DNA"/>
</dbReference>
<dbReference type="InterPro" id="IPR035979">
    <property type="entry name" value="RBD_domain_sf"/>
</dbReference>
<comment type="caution">
    <text evidence="4">The sequence shown here is derived from an EMBL/GenBank/DDBJ whole genome shotgun (WGS) entry which is preliminary data.</text>
</comment>
<feature type="region of interest" description="Disordered" evidence="2">
    <location>
        <begin position="1"/>
        <end position="32"/>
    </location>
</feature>
<dbReference type="InterPro" id="IPR034268">
    <property type="entry name" value="RBM25_RRM"/>
</dbReference>
<name>A0ABR0M4J5_9PEZI</name>
<evidence type="ECO:0000256" key="2">
    <source>
        <dbReference type="SAM" id="MobiDB-lite"/>
    </source>
</evidence>
<protein>
    <recommendedName>
        <fullName evidence="3">RRM domain-containing protein</fullName>
    </recommendedName>
</protein>
<evidence type="ECO:0000259" key="3">
    <source>
        <dbReference type="PROSITE" id="PS50102"/>
    </source>
</evidence>
<dbReference type="CDD" id="cd12446">
    <property type="entry name" value="RRM_RBM25"/>
    <property type="match status" value="1"/>
</dbReference>